<dbReference type="PANTHER" id="PTHR10367">
    <property type="entry name" value="MRNA-CAPPING ENZYME"/>
    <property type="match status" value="1"/>
</dbReference>
<evidence type="ECO:0000313" key="2">
    <source>
        <dbReference type="EMBL" id="MBW16262.1"/>
    </source>
</evidence>
<evidence type="ECO:0000259" key="1">
    <source>
        <dbReference type="PROSITE" id="PS50056"/>
    </source>
</evidence>
<dbReference type="InterPro" id="IPR000340">
    <property type="entry name" value="Dual-sp_phosphatase_cat-dom"/>
</dbReference>
<dbReference type="GO" id="GO:0004484">
    <property type="term" value="F:mRNA guanylyltransferase activity"/>
    <property type="evidence" value="ECO:0007669"/>
    <property type="project" value="TreeGrafter"/>
</dbReference>
<dbReference type="GO" id="GO:0006370">
    <property type="term" value="P:7-methylguanosine mRNA capping"/>
    <property type="evidence" value="ECO:0007669"/>
    <property type="project" value="TreeGrafter"/>
</dbReference>
<dbReference type="PANTHER" id="PTHR10367:SF17">
    <property type="entry name" value="MRNA-CAPPING ENZYME"/>
    <property type="match status" value="1"/>
</dbReference>
<sequence length="209" mass="24598">MAGVNRYNRYRSNRESSKNNKIPNYWINCPPIATSGIANAFVAFKTPLDYKYDNKLAIKMRFNPEMVFNHMFSYQQSIGLWIDLTNTTRYYSKFEIKNMGCDYIKIPCTGHGDLPNREVIEMFFNICSNFLENNFSQFIGVHCTHGFNRTGFFIVSYLVEVLNFDVTSAIRHFAEARYPGIYRQNYINELYRRYSNEAPILAPKPYWIS</sequence>
<dbReference type="AlphaFoldDB" id="A0A2H8TRP0"/>
<dbReference type="EMBL" id="GFXV01004457">
    <property type="protein sequence ID" value="MBW16262.1"/>
    <property type="molecule type" value="Transcribed_RNA"/>
</dbReference>
<dbReference type="InterPro" id="IPR029021">
    <property type="entry name" value="Prot-tyrosine_phosphatase-like"/>
</dbReference>
<dbReference type="SUPFAM" id="SSF52799">
    <property type="entry name" value="(Phosphotyrosine protein) phosphatases II"/>
    <property type="match status" value="1"/>
</dbReference>
<organism evidence="2">
    <name type="scientific">Melanaphis sacchari</name>
    <dbReference type="NCBI Taxonomy" id="742174"/>
    <lineage>
        <taxon>Eukaryota</taxon>
        <taxon>Metazoa</taxon>
        <taxon>Ecdysozoa</taxon>
        <taxon>Arthropoda</taxon>
        <taxon>Hexapoda</taxon>
        <taxon>Insecta</taxon>
        <taxon>Pterygota</taxon>
        <taxon>Neoptera</taxon>
        <taxon>Paraneoptera</taxon>
        <taxon>Hemiptera</taxon>
        <taxon>Sternorrhyncha</taxon>
        <taxon>Aphidomorpha</taxon>
        <taxon>Aphidoidea</taxon>
        <taxon>Aphididae</taxon>
        <taxon>Aphidini</taxon>
        <taxon>Melanaphis</taxon>
    </lineage>
</organism>
<gene>
    <name evidence="2" type="primary">RNGTT_0</name>
</gene>
<dbReference type="PROSITE" id="PS00383">
    <property type="entry name" value="TYR_PHOSPHATASE_1"/>
    <property type="match status" value="1"/>
</dbReference>
<dbReference type="Pfam" id="PF00782">
    <property type="entry name" value="DSPc"/>
    <property type="match status" value="1"/>
</dbReference>
<dbReference type="InterPro" id="IPR000387">
    <property type="entry name" value="Tyr_Pase_dom"/>
</dbReference>
<reference evidence="2" key="1">
    <citation type="submission" date="2017-10" db="EMBL/GenBank/DDBJ databases">
        <title>Transcriptome Assembly of Sugarcane Aphid Adults.</title>
        <authorList>
            <person name="Scully E.D."/>
            <person name="Palmer N.A."/>
            <person name="Geib S.M."/>
            <person name="Sarath G."/>
            <person name="Sattler S.E."/>
        </authorList>
    </citation>
    <scope>NUCLEOTIDE SEQUENCE</scope>
    <source>
        <tissue evidence="2">Whole body</tissue>
    </source>
</reference>
<proteinExistence type="predicted"/>
<dbReference type="Gene3D" id="3.90.190.10">
    <property type="entry name" value="Protein tyrosine phosphatase superfamily"/>
    <property type="match status" value="1"/>
</dbReference>
<feature type="domain" description="Tyrosine specific protein phosphatases" evidence="1">
    <location>
        <begin position="121"/>
        <end position="177"/>
    </location>
</feature>
<name>A0A2H8TRP0_9HEMI</name>
<protein>
    <submittedName>
        <fullName evidence="2">mRNA-capping enzyme</fullName>
    </submittedName>
</protein>
<dbReference type="OrthoDB" id="200924at2759"/>
<accession>A0A2H8TRP0</accession>
<dbReference type="PROSITE" id="PS50056">
    <property type="entry name" value="TYR_PHOSPHATASE_2"/>
    <property type="match status" value="1"/>
</dbReference>
<dbReference type="InterPro" id="IPR051029">
    <property type="entry name" value="mRNA_Capping_Enz/RNA_Phosphat"/>
</dbReference>
<dbReference type="InterPro" id="IPR016130">
    <property type="entry name" value="Tyr_Pase_AS"/>
</dbReference>